<dbReference type="InterPro" id="IPR001304">
    <property type="entry name" value="C-type_lectin-like"/>
</dbReference>
<keyword evidence="4" id="KW-1185">Reference proteome</keyword>
<evidence type="ECO:0000313" key="3">
    <source>
        <dbReference type="EMBL" id="KAK7084734.1"/>
    </source>
</evidence>
<feature type="transmembrane region" description="Helical" evidence="1">
    <location>
        <begin position="20"/>
        <end position="39"/>
    </location>
</feature>
<keyword evidence="1" id="KW-0472">Membrane</keyword>
<protein>
    <recommendedName>
        <fullName evidence="2">C-type lectin domain-containing protein</fullName>
    </recommendedName>
</protein>
<accession>A0AAN8XS34</accession>
<name>A0AAN8XS34_HALRR</name>
<sequence length="263" mass="29459">MEPERSCVSETIDCISKMKLFLLFTFAIVSSAQIIIYGWNIPPRSPQQDFIIFGNTPQEASFIANPTSKPLVPPSLPPQSVLSQLQPIIPKPQPSIQFQPVIPKAQPTNPPHPFTTKHQPFLGGNLPTMFAPVINLQNTPQQTPGNQITAPGSNKADRVFGSSEYHYSWLHDGDRVYDHAGALRYCRALGGGWRAVTLETLDETFFVQVIINSHKKNYLWTGGVRDGAGWKWLNGGAFTYNNWSFTGGYVLFWSFWYNKALCL</sequence>
<organism evidence="3 4">
    <name type="scientific">Halocaridina rubra</name>
    <name type="common">Hawaiian red shrimp</name>
    <dbReference type="NCBI Taxonomy" id="373956"/>
    <lineage>
        <taxon>Eukaryota</taxon>
        <taxon>Metazoa</taxon>
        <taxon>Ecdysozoa</taxon>
        <taxon>Arthropoda</taxon>
        <taxon>Crustacea</taxon>
        <taxon>Multicrustacea</taxon>
        <taxon>Malacostraca</taxon>
        <taxon>Eumalacostraca</taxon>
        <taxon>Eucarida</taxon>
        <taxon>Decapoda</taxon>
        <taxon>Pleocyemata</taxon>
        <taxon>Caridea</taxon>
        <taxon>Atyoidea</taxon>
        <taxon>Atyidae</taxon>
        <taxon>Halocaridina</taxon>
    </lineage>
</organism>
<evidence type="ECO:0000256" key="1">
    <source>
        <dbReference type="SAM" id="Phobius"/>
    </source>
</evidence>
<dbReference type="InterPro" id="IPR016187">
    <property type="entry name" value="CTDL_fold"/>
</dbReference>
<proteinExistence type="predicted"/>
<feature type="domain" description="C-type lectin" evidence="2">
    <location>
        <begin position="182"/>
        <end position="263"/>
    </location>
</feature>
<keyword evidence="1" id="KW-0812">Transmembrane</keyword>
<evidence type="ECO:0000259" key="2">
    <source>
        <dbReference type="PROSITE" id="PS50041"/>
    </source>
</evidence>
<dbReference type="PROSITE" id="PS50041">
    <property type="entry name" value="C_TYPE_LECTIN_2"/>
    <property type="match status" value="1"/>
</dbReference>
<dbReference type="CDD" id="cd00037">
    <property type="entry name" value="CLECT"/>
    <property type="match status" value="1"/>
</dbReference>
<dbReference type="AlphaFoldDB" id="A0AAN8XS34"/>
<gene>
    <name evidence="3" type="ORF">SK128_011492</name>
</gene>
<dbReference type="SUPFAM" id="SSF56436">
    <property type="entry name" value="C-type lectin-like"/>
    <property type="match status" value="1"/>
</dbReference>
<reference evidence="3 4" key="1">
    <citation type="submission" date="2023-11" db="EMBL/GenBank/DDBJ databases">
        <title>Halocaridina rubra genome assembly.</title>
        <authorList>
            <person name="Smith C."/>
        </authorList>
    </citation>
    <scope>NUCLEOTIDE SEQUENCE [LARGE SCALE GENOMIC DNA]</scope>
    <source>
        <strain evidence="3">EP-1</strain>
        <tissue evidence="3">Whole</tissue>
    </source>
</reference>
<evidence type="ECO:0000313" key="4">
    <source>
        <dbReference type="Proteomes" id="UP001381693"/>
    </source>
</evidence>
<comment type="caution">
    <text evidence="3">The sequence shown here is derived from an EMBL/GenBank/DDBJ whole genome shotgun (WGS) entry which is preliminary data.</text>
</comment>
<dbReference type="Proteomes" id="UP001381693">
    <property type="component" value="Unassembled WGS sequence"/>
</dbReference>
<dbReference type="EMBL" id="JAXCGZ010001995">
    <property type="protein sequence ID" value="KAK7084734.1"/>
    <property type="molecule type" value="Genomic_DNA"/>
</dbReference>
<dbReference type="InterPro" id="IPR016186">
    <property type="entry name" value="C-type_lectin-like/link_sf"/>
</dbReference>
<dbReference type="Gene3D" id="3.10.100.10">
    <property type="entry name" value="Mannose-Binding Protein A, subunit A"/>
    <property type="match status" value="1"/>
</dbReference>
<keyword evidence="1" id="KW-1133">Transmembrane helix</keyword>